<comment type="caution">
    <text evidence="3">The sequence shown here is derived from an EMBL/GenBank/DDBJ whole genome shotgun (WGS) entry which is preliminary data.</text>
</comment>
<feature type="compositionally biased region" description="Low complexity" evidence="1">
    <location>
        <begin position="169"/>
        <end position="179"/>
    </location>
</feature>
<evidence type="ECO:0000313" key="4">
    <source>
        <dbReference type="Proteomes" id="UP000636960"/>
    </source>
</evidence>
<reference evidence="3" key="1">
    <citation type="submission" date="2021-01" db="EMBL/GenBank/DDBJ databases">
        <title>Whole genome shotgun sequence of Actinoplanes rishiriensis NBRC 108556.</title>
        <authorList>
            <person name="Komaki H."/>
            <person name="Tamura T."/>
        </authorList>
    </citation>
    <scope>NUCLEOTIDE SEQUENCE</scope>
    <source>
        <strain evidence="3">NBRC 108556</strain>
    </source>
</reference>
<feature type="compositionally biased region" description="Low complexity" evidence="1">
    <location>
        <begin position="464"/>
        <end position="480"/>
    </location>
</feature>
<protein>
    <recommendedName>
        <fullName evidence="2">NodB homology domain-containing protein</fullName>
    </recommendedName>
</protein>
<feature type="compositionally biased region" description="Low complexity" evidence="1">
    <location>
        <begin position="82"/>
        <end position="95"/>
    </location>
</feature>
<dbReference type="Pfam" id="PF01522">
    <property type="entry name" value="Polysacc_deac_1"/>
    <property type="match status" value="1"/>
</dbReference>
<dbReference type="CDD" id="cd10917">
    <property type="entry name" value="CE4_NodB_like_6s_7s"/>
    <property type="match status" value="1"/>
</dbReference>
<dbReference type="SUPFAM" id="SSF88713">
    <property type="entry name" value="Glycoside hydrolase/deacetylase"/>
    <property type="match status" value="1"/>
</dbReference>
<dbReference type="GO" id="GO:0005975">
    <property type="term" value="P:carbohydrate metabolic process"/>
    <property type="evidence" value="ECO:0007669"/>
    <property type="project" value="InterPro"/>
</dbReference>
<keyword evidence="4" id="KW-1185">Reference proteome</keyword>
<evidence type="ECO:0000259" key="2">
    <source>
        <dbReference type="PROSITE" id="PS51677"/>
    </source>
</evidence>
<feature type="region of interest" description="Disordered" evidence="1">
    <location>
        <begin position="169"/>
        <end position="234"/>
    </location>
</feature>
<dbReference type="InterPro" id="IPR002509">
    <property type="entry name" value="NODB_dom"/>
</dbReference>
<gene>
    <name evidence="3" type="ORF">Ari01nite_14330</name>
</gene>
<dbReference type="AlphaFoldDB" id="A0A919MSQ7"/>
<dbReference type="PROSITE" id="PS51677">
    <property type="entry name" value="NODB"/>
    <property type="match status" value="1"/>
</dbReference>
<evidence type="ECO:0000313" key="3">
    <source>
        <dbReference type="EMBL" id="GIE93968.1"/>
    </source>
</evidence>
<feature type="domain" description="NodB homology" evidence="2">
    <location>
        <begin position="238"/>
        <end position="428"/>
    </location>
</feature>
<dbReference type="Proteomes" id="UP000636960">
    <property type="component" value="Unassembled WGS sequence"/>
</dbReference>
<dbReference type="PANTHER" id="PTHR10587">
    <property type="entry name" value="GLYCOSYL TRANSFERASE-RELATED"/>
    <property type="match status" value="1"/>
</dbReference>
<accession>A0A919MSQ7</accession>
<dbReference type="GO" id="GO:0016810">
    <property type="term" value="F:hydrolase activity, acting on carbon-nitrogen (but not peptide) bonds"/>
    <property type="evidence" value="ECO:0007669"/>
    <property type="project" value="InterPro"/>
</dbReference>
<dbReference type="RefSeq" id="WP_239162527.1">
    <property type="nucleotide sequence ID" value="NZ_BOMV01000007.1"/>
</dbReference>
<feature type="region of interest" description="Disordered" evidence="1">
    <location>
        <begin position="1"/>
        <end position="119"/>
    </location>
</feature>
<sequence>MSPQALRYPSPASEAQAGGRHRRPESLAGTGRPEMPAEDTRPARHSFGAEGRIAVPVERRGTASGEWRIAVPAQRTSRHQRTAGGPTRTPTATRTPGRHTASHRAGGARPPVTGSHRAPGTLPIESWLLMGKTRQQVLLASLVAVGLMLVALPNDRGAQDQVDAVNAAAQRAAEAQSASKNRDKDKQTGGEQTGGREGGAPAPAPSATAPLPAVPPVTQPEAEGKAGPGNSLRTTGTRAVALTFDDGPDPVQTPRILALLARYNVKATFCVVGAQAQRHPDVLRQIVTAGHTLCNHTWDHSLTIGKDNPGQIRADLNRTHAAIQAAAPGVEVPFFRAPGGNFTNRLVDVAASQGMISLYWEVDPRDWERPEGETGRQHVARIVNDVRSQVRPGSIVLSHDFNQPDTITAYEKLLPWLVANFTLGIPGEPVPDETPDNPQPTPSESAPDTPEPSGSATPAPPAKAPDAGTAAAGSKAPQAG</sequence>
<dbReference type="PANTHER" id="PTHR10587:SF137">
    <property type="entry name" value="4-DEOXY-4-FORMAMIDO-L-ARABINOSE-PHOSPHOUNDECAPRENOL DEFORMYLASE ARND-RELATED"/>
    <property type="match status" value="1"/>
</dbReference>
<feature type="region of interest" description="Disordered" evidence="1">
    <location>
        <begin position="427"/>
        <end position="480"/>
    </location>
</feature>
<feature type="compositionally biased region" description="Low complexity" evidence="1">
    <location>
        <begin position="199"/>
        <end position="211"/>
    </location>
</feature>
<dbReference type="Gene3D" id="3.20.20.370">
    <property type="entry name" value="Glycoside hydrolase/deacetylase"/>
    <property type="match status" value="1"/>
</dbReference>
<evidence type="ECO:0000256" key="1">
    <source>
        <dbReference type="SAM" id="MobiDB-lite"/>
    </source>
</evidence>
<organism evidence="3 4">
    <name type="scientific">Paractinoplanes rishiriensis</name>
    <dbReference type="NCBI Taxonomy" id="1050105"/>
    <lineage>
        <taxon>Bacteria</taxon>
        <taxon>Bacillati</taxon>
        <taxon>Actinomycetota</taxon>
        <taxon>Actinomycetes</taxon>
        <taxon>Micromonosporales</taxon>
        <taxon>Micromonosporaceae</taxon>
        <taxon>Paractinoplanes</taxon>
    </lineage>
</organism>
<dbReference type="InterPro" id="IPR050248">
    <property type="entry name" value="Polysacc_deacetylase_ArnD"/>
</dbReference>
<dbReference type="EMBL" id="BOMV01000007">
    <property type="protein sequence ID" value="GIE93968.1"/>
    <property type="molecule type" value="Genomic_DNA"/>
</dbReference>
<name>A0A919MSQ7_9ACTN</name>
<proteinExistence type="predicted"/>
<dbReference type="InterPro" id="IPR011330">
    <property type="entry name" value="Glyco_hydro/deAcase_b/a-brl"/>
</dbReference>